<keyword evidence="2" id="KW-0813">Transport</keyword>
<dbReference type="FunCoup" id="A0A0H2RV35">
    <property type="interactions" value="57"/>
</dbReference>
<name>A0A0H2RV35_9AGAM</name>
<dbReference type="STRING" id="27342.A0A0H2RV35"/>
<accession>A0A0H2RV35</accession>
<evidence type="ECO:0000256" key="9">
    <source>
        <dbReference type="ARBA" id="ARBA00037934"/>
    </source>
</evidence>
<evidence type="ECO:0000259" key="12">
    <source>
        <dbReference type="Pfam" id="PF03908"/>
    </source>
</evidence>
<evidence type="ECO:0000256" key="2">
    <source>
        <dbReference type="ARBA" id="ARBA00022448"/>
    </source>
</evidence>
<dbReference type="EMBL" id="KQ085961">
    <property type="protein sequence ID" value="KLO13328.1"/>
    <property type="molecule type" value="Genomic_DNA"/>
</dbReference>
<evidence type="ECO:0000256" key="5">
    <source>
        <dbReference type="ARBA" id="ARBA00022892"/>
    </source>
</evidence>
<dbReference type="InterPro" id="IPR005606">
    <property type="entry name" value="Sec20"/>
</dbReference>
<dbReference type="OrthoDB" id="46868at2759"/>
<evidence type="ECO:0000313" key="14">
    <source>
        <dbReference type="Proteomes" id="UP000053477"/>
    </source>
</evidence>
<feature type="non-terminal residue" evidence="13">
    <location>
        <position position="251"/>
    </location>
</feature>
<reference evidence="13 14" key="1">
    <citation type="submission" date="2015-04" db="EMBL/GenBank/DDBJ databases">
        <title>Complete genome sequence of Schizopora paradoxa KUC8140, a cosmopolitan wood degrader in East Asia.</title>
        <authorList>
            <consortium name="DOE Joint Genome Institute"/>
            <person name="Min B."/>
            <person name="Park H."/>
            <person name="Jang Y."/>
            <person name="Kim J.-J."/>
            <person name="Kim K.H."/>
            <person name="Pangilinan J."/>
            <person name="Lipzen A."/>
            <person name="Riley R."/>
            <person name="Grigoriev I.V."/>
            <person name="Spatafora J.W."/>
            <person name="Choi I.-G."/>
        </authorList>
    </citation>
    <scope>NUCLEOTIDE SEQUENCE [LARGE SCALE GENOMIC DNA]</scope>
    <source>
        <strain evidence="13 14">KUC8140</strain>
    </source>
</reference>
<dbReference type="AlphaFoldDB" id="A0A0H2RV35"/>
<proteinExistence type="inferred from homology"/>
<evidence type="ECO:0000256" key="7">
    <source>
        <dbReference type="ARBA" id="ARBA00023054"/>
    </source>
</evidence>
<keyword evidence="14" id="KW-1185">Reference proteome</keyword>
<dbReference type="InterPro" id="IPR056173">
    <property type="entry name" value="Sec20_C"/>
</dbReference>
<dbReference type="GO" id="GO:0005789">
    <property type="term" value="C:endoplasmic reticulum membrane"/>
    <property type="evidence" value="ECO:0007669"/>
    <property type="project" value="UniProtKB-SubCell"/>
</dbReference>
<evidence type="ECO:0000256" key="8">
    <source>
        <dbReference type="ARBA" id="ARBA00023136"/>
    </source>
</evidence>
<sequence length="251" mass="28869">MAPIPSSVDNETNALILDLQRRQKDLSEFQLSRLRDCRESIAVQQRFASEMKEDLDFFDRQIETLGIACEDLERKSDRDVVSQVVAEFGAFATRIRKDMRAAILESKRAIDQQSRSRRDELLKSTPSQRNRLDEKSTDDKLMQASNNVTDALRRTIGAMQGELERSVLSHQLLEKSTASLRSTSTQHDSLTAVMDTSKQIITALERADWLDRLLILAALMFFILVVLFILKQRILDRGLRVALWWTRFIPT</sequence>
<evidence type="ECO:0000256" key="10">
    <source>
        <dbReference type="SAM" id="MobiDB-lite"/>
    </source>
</evidence>
<feature type="region of interest" description="Disordered" evidence="10">
    <location>
        <begin position="114"/>
        <end position="140"/>
    </location>
</feature>
<keyword evidence="8 11" id="KW-0472">Membrane</keyword>
<keyword evidence="4" id="KW-0256">Endoplasmic reticulum</keyword>
<dbReference type="InParanoid" id="A0A0H2RV35"/>
<keyword evidence="3 11" id="KW-0812">Transmembrane</keyword>
<evidence type="ECO:0000256" key="1">
    <source>
        <dbReference type="ARBA" id="ARBA00004163"/>
    </source>
</evidence>
<evidence type="ECO:0000313" key="13">
    <source>
        <dbReference type="EMBL" id="KLO13328.1"/>
    </source>
</evidence>
<feature type="domain" description="Sec20 C-terminal" evidence="12">
    <location>
        <begin position="144"/>
        <end position="234"/>
    </location>
</feature>
<dbReference type="GO" id="GO:0006890">
    <property type="term" value="P:retrograde vesicle-mediated transport, Golgi to endoplasmic reticulum"/>
    <property type="evidence" value="ECO:0007669"/>
    <property type="project" value="InterPro"/>
</dbReference>
<dbReference type="PANTHER" id="PTHR12825">
    <property type="entry name" value="BNIP1-RELATED"/>
    <property type="match status" value="1"/>
</dbReference>
<dbReference type="Proteomes" id="UP000053477">
    <property type="component" value="Unassembled WGS sequence"/>
</dbReference>
<comment type="similarity">
    <text evidence="9">Belongs to the SEC20 family.</text>
</comment>
<dbReference type="Pfam" id="PF03908">
    <property type="entry name" value="Sec20"/>
    <property type="match status" value="1"/>
</dbReference>
<protein>
    <recommendedName>
        <fullName evidence="12">Sec20 C-terminal domain-containing protein</fullName>
    </recommendedName>
</protein>
<comment type="subcellular location">
    <subcellularLocation>
        <location evidence="1">Endoplasmic reticulum membrane</location>
        <topology evidence="1">Single-pass type IV membrane protein</topology>
    </subcellularLocation>
</comment>
<keyword evidence="7" id="KW-0175">Coiled coil</keyword>
<evidence type="ECO:0000256" key="11">
    <source>
        <dbReference type="SAM" id="Phobius"/>
    </source>
</evidence>
<evidence type="ECO:0000256" key="3">
    <source>
        <dbReference type="ARBA" id="ARBA00022692"/>
    </source>
</evidence>
<dbReference type="GO" id="GO:0005484">
    <property type="term" value="F:SNAP receptor activity"/>
    <property type="evidence" value="ECO:0007669"/>
    <property type="project" value="InterPro"/>
</dbReference>
<dbReference type="PANTHER" id="PTHR12825:SF0">
    <property type="entry name" value="VESICLE TRANSPORT PROTEIN SEC20"/>
    <property type="match status" value="1"/>
</dbReference>
<organism evidence="13 14">
    <name type="scientific">Schizopora paradoxa</name>
    <dbReference type="NCBI Taxonomy" id="27342"/>
    <lineage>
        <taxon>Eukaryota</taxon>
        <taxon>Fungi</taxon>
        <taxon>Dikarya</taxon>
        <taxon>Basidiomycota</taxon>
        <taxon>Agaricomycotina</taxon>
        <taxon>Agaricomycetes</taxon>
        <taxon>Hymenochaetales</taxon>
        <taxon>Schizoporaceae</taxon>
        <taxon>Schizopora</taxon>
    </lineage>
</organism>
<gene>
    <name evidence="13" type="ORF">SCHPADRAFT_809614</name>
</gene>
<dbReference type="GO" id="GO:0031201">
    <property type="term" value="C:SNARE complex"/>
    <property type="evidence" value="ECO:0007669"/>
    <property type="project" value="TreeGrafter"/>
</dbReference>
<keyword evidence="5" id="KW-0931">ER-Golgi transport</keyword>
<evidence type="ECO:0000256" key="6">
    <source>
        <dbReference type="ARBA" id="ARBA00022989"/>
    </source>
</evidence>
<evidence type="ECO:0000256" key="4">
    <source>
        <dbReference type="ARBA" id="ARBA00022824"/>
    </source>
</evidence>
<feature type="transmembrane region" description="Helical" evidence="11">
    <location>
        <begin position="209"/>
        <end position="230"/>
    </location>
</feature>
<feature type="compositionally biased region" description="Basic and acidic residues" evidence="10">
    <location>
        <begin position="130"/>
        <end position="140"/>
    </location>
</feature>
<keyword evidence="6 11" id="KW-1133">Transmembrane helix</keyword>